<dbReference type="PANTHER" id="PTHR21646">
    <property type="entry name" value="UBIQUITIN CARBOXYL-TERMINAL HYDROLASE"/>
    <property type="match status" value="1"/>
</dbReference>
<dbReference type="Proteomes" id="UP000789396">
    <property type="component" value="Unassembled WGS sequence"/>
</dbReference>
<dbReference type="InterPro" id="IPR050185">
    <property type="entry name" value="Ub_carboxyl-term_hydrolase"/>
</dbReference>
<evidence type="ECO:0000259" key="1">
    <source>
        <dbReference type="PROSITE" id="PS50235"/>
    </source>
</evidence>
<sequence length="304" mass="34300">MKLSEDSAEFLRVILDKLHEELPYPQSVLNNTQTNGNTNNHVNVNYSPSMDAGVNAMMDDYYACGISSTSSTSSTTTSKNYEGFQRRTSSSTSIISDIFQDVFESKIKCLHCMKESIKEEYFYVLPIQIDKKYKLKSQEKNLNGVLNTVIGLDMRPYCKEPKESSNNSKYSLYGLIHHRGVIGGGHYVAYVKNPIDNNWYEFDDTLNDMVVKIPFSVYTLLMEKYGTDGSPPFHADDYGRAGCQICEVVLKEERMLDQRRRKEARDINQIDTNVIRHVTLRSLIVRSISSLGVYAGGGSLAGSV</sequence>
<evidence type="ECO:0000313" key="3">
    <source>
        <dbReference type="Proteomes" id="UP000789396"/>
    </source>
</evidence>
<comment type="caution">
    <text evidence="2">The sequence shown here is derived from an EMBL/GenBank/DDBJ whole genome shotgun (WGS) entry which is preliminary data.</text>
</comment>
<keyword evidence="3" id="KW-1185">Reference proteome</keyword>
<dbReference type="Pfam" id="PF00443">
    <property type="entry name" value="UCH"/>
    <property type="match status" value="1"/>
</dbReference>
<proteinExistence type="predicted"/>
<protein>
    <submittedName>
        <fullName evidence="2">14028_t:CDS:1</fullName>
    </submittedName>
</protein>
<reference evidence="2" key="1">
    <citation type="submission" date="2021-06" db="EMBL/GenBank/DDBJ databases">
        <authorList>
            <person name="Kallberg Y."/>
            <person name="Tangrot J."/>
            <person name="Rosling A."/>
        </authorList>
    </citation>
    <scope>NUCLEOTIDE SEQUENCE</scope>
    <source>
        <strain evidence="2">IN212</strain>
    </source>
</reference>
<organism evidence="2 3">
    <name type="scientific">Racocetra fulgida</name>
    <dbReference type="NCBI Taxonomy" id="60492"/>
    <lineage>
        <taxon>Eukaryota</taxon>
        <taxon>Fungi</taxon>
        <taxon>Fungi incertae sedis</taxon>
        <taxon>Mucoromycota</taxon>
        <taxon>Glomeromycotina</taxon>
        <taxon>Glomeromycetes</taxon>
        <taxon>Diversisporales</taxon>
        <taxon>Gigasporaceae</taxon>
        <taxon>Racocetra</taxon>
    </lineage>
</organism>
<dbReference type="SUPFAM" id="SSF54001">
    <property type="entry name" value="Cysteine proteinases"/>
    <property type="match status" value="1"/>
</dbReference>
<dbReference type="AlphaFoldDB" id="A0A9N9BED5"/>
<evidence type="ECO:0000313" key="2">
    <source>
        <dbReference type="EMBL" id="CAG8562866.1"/>
    </source>
</evidence>
<feature type="non-terminal residue" evidence="2">
    <location>
        <position position="1"/>
    </location>
</feature>
<dbReference type="OrthoDB" id="289038at2759"/>
<dbReference type="GO" id="GO:0004843">
    <property type="term" value="F:cysteine-type deubiquitinase activity"/>
    <property type="evidence" value="ECO:0007669"/>
    <property type="project" value="InterPro"/>
</dbReference>
<dbReference type="Gene3D" id="3.90.70.10">
    <property type="entry name" value="Cysteine proteinases"/>
    <property type="match status" value="2"/>
</dbReference>
<name>A0A9N9BED5_9GLOM</name>
<dbReference type="InterPro" id="IPR018200">
    <property type="entry name" value="USP_CS"/>
</dbReference>
<gene>
    <name evidence="2" type="ORF">RFULGI_LOCUS5137</name>
</gene>
<dbReference type="InterPro" id="IPR028889">
    <property type="entry name" value="USP"/>
</dbReference>
<dbReference type="PROSITE" id="PS00973">
    <property type="entry name" value="USP_2"/>
    <property type="match status" value="1"/>
</dbReference>
<dbReference type="InterPro" id="IPR001394">
    <property type="entry name" value="Peptidase_C19_UCH"/>
</dbReference>
<dbReference type="InterPro" id="IPR038765">
    <property type="entry name" value="Papain-like_cys_pep_sf"/>
</dbReference>
<dbReference type="PROSITE" id="PS50235">
    <property type="entry name" value="USP_3"/>
    <property type="match status" value="1"/>
</dbReference>
<dbReference type="GO" id="GO:0016579">
    <property type="term" value="P:protein deubiquitination"/>
    <property type="evidence" value="ECO:0007669"/>
    <property type="project" value="InterPro"/>
</dbReference>
<accession>A0A9N9BED5</accession>
<dbReference type="EMBL" id="CAJVPZ010005564">
    <property type="protein sequence ID" value="CAG8562866.1"/>
    <property type="molecule type" value="Genomic_DNA"/>
</dbReference>
<feature type="domain" description="USP" evidence="1">
    <location>
        <begin position="1"/>
        <end position="225"/>
    </location>
</feature>